<sequence>MGKNLRQKGSIISLRSNENEGGHAWGLLHIIKYHHWRRVKKKLTQKNPSLVENHEEMPSSNPNKQEQDDGHMYKPSVEERSRDSSPKKNNSVKSRIKSFLAEEITHKKGRHHRSSSCPVRQLTRTDSIHHSQLPYLEPLIKTLELDHEQNIEIHSASNEQNPMAMNSDSSQECSVRVVEDEPQHDHFDESPKLLQGELENTTAFMLKQKSTNERKCSVDALASHPKECLDALDIISVNKELVMKILQDPGSPLAHHFSSQQALSAKQGLDKCKTFPSSGSLGYRGLEPSRLKHMKKASPASAKQQKNNGDTHAVVKHFKTLKQKIKHVIREGRKERHIISMDAIIHKIPHGHNMEEEIDNKLNSSANYEECKDIDGTAFETDLSSSSLKKNKARLRHQMRRASSLTESLDRYCQLYETSFNREAKHQNTEGLKIKIKEEGSPNSVPKYLARIYSLPDLNSFLDPEESPEALSSSKGQANNVMDQNVSTSSYDEPKDLGVAVGIAGQLHMNDDHTTKSIISKSSVETGAVNFVTDDELGLTSISNSEADTQLCSHIHDYGSLTVEESENEAILADELVKLVKDKELDMATPQVSGTEKAQETLDKQIMEEISHLKVNSKDKAEFSYVRDVLELSGFSSNAFLGTWHSDDQPVDPSVYEEVEGCLEVDPNTCANEDFESDHMLLFDIINEVLIEIYARSYSYCPFPLSCVSLMSPMPAGPHVLREVWSLISWYLSFKPEVGQSLDYVVGRDLAKSHGWMNLQFDSECVGLELEDLIFEDLLEEAILGFDIVSP</sequence>
<keyword evidence="5" id="KW-1185">Reference proteome</keyword>
<reference evidence="4" key="2">
    <citation type="submission" date="2021-03" db="UniProtKB">
        <authorList>
            <consortium name="EnsemblPlants"/>
        </authorList>
    </citation>
    <scope>IDENTIFICATION</scope>
</reference>
<feature type="region of interest" description="Disordered" evidence="1">
    <location>
        <begin position="44"/>
        <end position="95"/>
    </location>
</feature>
<dbReference type="RefSeq" id="XP_060957845.1">
    <property type="nucleotide sequence ID" value="XM_061101862.1"/>
</dbReference>
<accession>A0A803QHN8</accession>
<name>A0A803QHN8_CANSA</name>
<evidence type="ECO:0000313" key="5">
    <source>
        <dbReference type="Proteomes" id="UP000596661"/>
    </source>
</evidence>
<gene>
    <name evidence="4" type="primary">LOC115698287</name>
</gene>
<evidence type="ECO:0008006" key="6">
    <source>
        <dbReference type="Google" id="ProtNLM"/>
    </source>
</evidence>
<dbReference type="Proteomes" id="UP000596661">
    <property type="component" value="Chromosome 9"/>
</dbReference>
<dbReference type="InterPro" id="IPR025486">
    <property type="entry name" value="DUF4378"/>
</dbReference>
<dbReference type="AlphaFoldDB" id="A0A803QHN8"/>
<organism evidence="4 5">
    <name type="scientific">Cannabis sativa</name>
    <name type="common">Hemp</name>
    <name type="synonym">Marijuana</name>
    <dbReference type="NCBI Taxonomy" id="3483"/>
    <lineage>
        <taxon>Eukaryota</taxon>
        <taxon>Viridiplantae</taxon>
        <taxon>Streptophyta</taxon>
        <taxon>Embryophyta</taxon>
        <taxon>Tracheophyta</taxon>
        <taxon>Spermatophyta</taxon>
        <taxon>Magnoliopsida</taxon>
        <taxon>eudicotyledons</taxon>
        <taxon>Gunneridae</taxon>
        <taxon>Pentapetalae</taxon>
        <taxon>rosids</taxon>
        <taxon>fabids</taxon>
        <taxon>Rosales</taxon>
        <taxon>Cannabaceae</taxon>
        <taxon>Cannabis</taxon>
    </lineage>
</organism>
<dbReference type="EMBL" id="UZAU01000740">
    <property type="status" value="NOT_ANNOTATED_CDS"/>
    <property type="molecule type" value="Genomic_DNA"/>
</dbReference>
<evidence type="ECO:0000256" key="1">
    <source>
        <dbReference type="SAM" id="MobiDB-lite"/>
    </source>
</evidence>
<proteinExistence type="predicted"/>
<dbReference type="InterPro" id="IPR044257">
    <property type="entry name" value="TRM32-like"/>
</dbReference>
<dbReference type="OMA" id="GQKMAGF"/>
<evidence type="ECO:0000313" key="4">
    <source>
        <dbReference type="EnsemblPlants" id="cds.evm.model.09.883"/>
    </source>
</evidence>
<feature type="domain" description="DUF4378" evidence="3">
    <location>
        <begin position="622"/>
        <end position="781"/>
    </location>
</feature>
<dbReference type="Gramene" id="evm.model.09.883">
    <property type="protein sequence ID" value="cds.evm.model.09.883"/>
    <property type="gene ID" value="evm.TU.09.883"/>
</dbReference>
<evidence type="ECO:0000259" key="3">
    <source>
        <dbReference type="Pfam" id="PF14309"/>
    </source>
</evidence>
<dbReference type="InterPro" id="IPR022212">
    <property type="entry name" value="DUF3741"/>
</dbReference>
<dbReference type="EnsemblPlants" id="evm.model.09.883">
    <property type="protein sequence ID" value="cds.evm.model.09.883"/>
    <property type="gene ID" value="evm.TU.09.883"/>
</dbReference>
<dbReference type="Pfam" id="PF12552">
    <property type="entry name" value="DUF3741"/>
    <property type="match status" value="1"/>
</dbReference>
<dbReference type="GeneID" id="115698287"/>
<evidence type="ECO:0000259" key="2">
    <source>
        <dbReference type="Pfam" id="PF12552"/>
    </source>
</evidence>
<feature type="domain" description="DUF3741" evidence="2">
    <location>
        <begin position="208"/>
        <end position="251"/>
    </location>
</feature>
<dbReference type="Pfam" id="PF14309">
    <property type="entry name" value="DUF4378"/>
    <property type="match status" value="1"/>
</dbReference>
<protein>
    <recommendedName>
        <fullName evidence="6">DUF4378 domain-containing protein</fullName>
    </recommendedName>
</protein>
<dbReference type="GO" id="GO:0048235">
    <property type="term" value="P:pollen sperm cell differentiation"/>
    <property type="evidence" value="ECO:0007669"/>
    <property type="project" value="EnsemblPlants"/>
</dbReference>
<dbReference type="PANTHER" id="PTHR47071:SF9">
    <property type="entry name" value="TRM32-LIKE PROTEIN (DUF3741)"/>
    <property type="match status" value="1"/>
</dbReference>
<reference evidence="4" key="1">
    <citation type="submission" date="2018-11" db="EMBL/GenBank/DDBJ databases">
        <authorList>
            <person name="Grassa J C."/>
        </authorList>
    </citation>
    <scope>NUCLEOTIDE SEQUENCE [LARGE SCALE GENOMIC DNA]</scope>
</reference>
<dbReference type="PANTHER" id="PTHR47071">
    <property type="entry name" value="PROTEIN TRM32"/>
    <property type="match status" value="1"/>
</dbReference>
<feature type="compositionally biased region" description="Basic and acidic residues" evidence="1">
    <location>
        <begin position="65"/>
        <end position="86"/>
    </location>
</feature>